<keyword evidence="2 5" id="KW-0533">Nickel</keyword>
<evidence type="ECO:0000313" key="6">
    <source>
        <dbReference type="EMBL" id="EAR22166.1"/>
    </source>
</evidence>
<dbReference type="PANTHER" id="PTHR34535">
    <property type="entry name" value="HYDROGENASE MATURATION FACTOR HYPA"/>
    <property type="match status" value="1"/>
</dbReference>
<dbReference type="PROSITE" id="PS01249">
    <property type="entry name" value="HYPA"/>
    <property type="match status" value="1"/>
</dbReference>
<comment type="function">
    <text evidence="5">Involved in the maturation of [NiFe] hydrogenases. Required for nickel insertion into the metal center of the hydrogenase.</text>
</comment>
<dbReference type="GO" id="GO:0008270">
    <property type="term" value="F:zinc ion binding"/>
    <property type="evidence" value="ECO:0007669"/>
    <property type="project" value="UniProtKB-UniRule"/>
</dbReference>
<reference evidence="6 7" key="1">
    <citation type="submission" date="2006-02" db="EMBL/GenBank/DDBJ databases">
        <authorList>
            <person name="Waterbury J."/>
            <person name="Ferriera S."/>
            <person name="Johnson J."/>
            <person name="Kravitz S."/>
            <person name="Halpern A."/>
            <person name="Remington K."/>
            <person name="Beeson K."/>
            <person name="Tran B."/>
            <person name="Rogers Y.-H."/>
            <person name="Friedman R."/>
            <person name="Venter J.C."/>
        </authorList>
    </citation>
    <scope>NUCLEOTIDE SEQUENCE [LARGE SCALE GENOMIC DNA]</scope>
    <source>
        <strain evidence="6 7">Nb-231</strain>
    </source>
</reference>
<dbReference type="PANTHER" id="PTHR34535:SF3">
    <property type="entry name" value="HYDROGENASE MATURATION FACTOR HYPA"/>
    <property type="match status" value="1"/>
</dbReference>
<dbReference type="InterPro" id="IPR000688">
    <property type="entry name" value="HypA/HybF"/>
</dbReference>
<proteinExistence type="inferred from homology"/>
<feature type="binding site" evidence="5">
    <location>
        <position position="88"/>
    </location>
    <ligand>
        <name>Zn(2+)</name>
        <dbReference type="ChEBI" id="CHEBI:29105"/>
    </ligand>
</feature>
<organism evidence="6 7">
    <name type="scientific">Nitrococcus mobilis Nb-231</name>
    <dbReference type="NCBI Taxonomy" id="314278"/>
    <lineage>
        <taxon>Bacteria</taxon>
        <taxon>Pseudomonadati</taxon>
        <taxon>Pseudomonadota</taxon>
        <taxon>Gammaproteobacteria</taxon>
        <taxon>Chromatiales</taxon>
        <taxon>Ectothiorhodospiraceae</taxon>
        <taxon>Nitrococcus</taxon>
    </lineage>
</organism>
<dbReference type="EMBL" id="AAOF01000004">
    <property type="protein sequence ID" value="EAR22166.1"/>
    <property type="molecule type" value="Genomic_DNA"/>
</dbReference>
<dbReference type="Pfam" id="PF01155">
    <property type="entry name" value="HypA"/>
    <property type="match status" value="1"/>
</dbReference>
<dbReference type="HOGENOM" id="CLU_126929_3_0_6"/>
<keyword evidence="4 5" id="KW-0862">Zinc</keyword>
<feature type="binding site" evidence="5">
    <location>
        <position position="73"/>
    </location>
    <ligand>
        <name>Zn(2+)</name>
        <dbReference type="ChEBI" id="CHEBI:29105"/>
    </ligand>
</feature>
<dbReference type="GO" id="GO:0051604">
    <property type="term" value="P:protein maturation"/>
    <property type="evidence" value="ECO:0007669"/>
    <property type="project" value="InterPro"/>
</dbReference>
<comment type="caution">
    <text evidence="6">The sequence shown here is derived from an EMBL/GenBank/DDBJ whole genome shotgun (WGS) entry which is preliminary data.</text>
</comment>
<dbReference type="PIRSF" id="PIRSF004761">
    <property type="entry name" value="Hydrgn_mat_HypA"/>
    <property type="match status" value="1"/>
</dbReference>
<evidence type="ECO:0000313" key="7">
    <source>
        <dbReference type="Proteomes" id="UP000003374"/>
    </source>
</evidence>
<dbReference type="Gene3D" id="3.30.2320.80">
    <property type="match status" value="1"/>
</dbReference>
<dbReference type="STRING" id="314278.NB231_04635"/>
<name>A4BQ11_9GAMM</name>
<protein>
    <recommendedName>
        <fullName evidence="5">Hydrogenase maturation factor HypA</fullName>
    </recommendedName>
</protein>
<dbReference type="AlphaFoldDB" id="A4BQ11"/>
<comment type="similarity">
    <text evidence="1 5">Belongs to the HypA/HybF family.</text>
</comment>
<keyword evidence="7" id="KW-1185">Reference proteome</keyword>
<gene>
    <name evidence="5" type="primary">hypA</name>
    <name evidence="6" type="ORF">NB231_04635</name>
</gene>
<feature type="binding site" evidence="5">
    <location>
        <position position="2"/>
    </location>
    <ligand>
        <name>Ni(2+)</name>
        <dbReference type="ChEBI" id="CHEBI:49786"/>
    </ligand>
</feature>
<evidence type="ECO:0000256" key="4">
    <source>
        <dbReference type="ARBA" id="ARBA00022833"/>
    </source>
</evidence>
<feature type="binding site" evidence="5">
    <location>
        <position position="86"/>
    </location>
    <ligand>
        <name>Zn(2+)</name>
        <dbReference type="ChEBI" id="CHEBI:29105"/>
    </ligand>
</feature>
<dbReference type="OrthoDB" id="288014at2"/>
<evidence type="ECO:0000256" key="3">
    <source>
        <dbReference type="ARBA" id="ARBA00022723"/>
    </source>
</evidence>
<feature type="binding site" evidence="5">
    <location>
        <position position="70"/>
    </location>
    <ligand>
        <name>Zn(2+)</name>
        <dbReference type="ChEBI" id="CHEBI:29105"/>
    </ligand>
</feature>
<evidence type="ECO:0000256" key="1">
    <source>
        <dbReference type="ARBA" id="ARBA00010748"/>
    </source>
</evidence>
<dbReference type="HAMAP" id="MF_00213">
    <property type="entry name" value="HypA_HybF"/>
    <property type="match status" value="1"/>
</dbReference>
<sequence length="110" mass="11930">MHELALTRSLIEVCSQQAQGARILRVTVEVGALTCVMPEALRFCFEACSVGTALADAELEIIMTPGWARCRDCGEEVELNELLADCGCGSVNLAEWRGGDALRIRSMEVV</sequence>
<accession>A4BQ11</accession>
<keyword evidence="3 5" id="KW-0479">Metal-binding</keyword>
<evidence type="ECO:0000256" key="2">
    <source>
        <dbReference type="ARBA" id="ARBA00022596"/>
    </source>
</evidence>
<dbReference type="InterPro" id="IPR020538">
    <property type="entry name" value="Hydgase_Ni_incorp_HypA/HybF_CS"/>
</dbReference>
<evidence type="ECO:0000256" key="5">
    <source>
        <dbReference type="HAMAP-Rule" id="MF_00213"/>
    </source>
</evidence>
<dbReference type="RefSeq" id="WP_005000129.1">
    <property type="nucleotide sequence ID" value="NZ_CH672427.1"/>
</dbReference>
<dbReference type="eggNOG" id="COG0375">
    <property type="taxonomic scope" value="Bacteria"/>
</dbReference>
<dbReference type="Proteomes" id="UP000003374">
    <property type="component" value="Unassembled WGS sequence"/>
</dbReference>
<dbReference type="GO" id="GO:0016151">
    <property type="term" value="F:nickel cation binding"/>
    <property type="evidence" value="ECO:0007669"/>
    <property type="project" value="UniProtKB-UniRule"/>
</dbReference>